<evidence type="ECO:0000313" key="3">
    <source>
        <dbReference type="EMBL" id="KFD65019.1"/>
    </source>
</evidence>
<dbReference type="EMBL" id="KL367545">
    <property type="protein sequence ID" value="KFD65019.1"/>
    <property type="molecule type" value="Genomic_DNA"/>
</dbReference>
<evidence type="ECO:0000313" key="4">
    <source>
        <dbReference type="Proteomes" id="UP000030764"/>
    </source>
</evidence>
<feature type="compositionally biased region" description="Acidic residues" evidence="1">
    <location>
        <begin position="71"/>
        <end position="80"/>
    </location>
</feature>
<sequence length="160" mass="17946">MRSAWSSILRRRTGEQPGSSALFRAAVEQIADFGTKKLGFSDIDAASIEELLASHGEELSNNDLLNLEQETASEEEEEKDESALDNAETDELPLRGFEEMLSMVEALKQKVMDIDPNIHRSTQARRAIDDVFFTYKNAYEAKTKVKSAQPTLSKFFQPKG</sequence>
<keyword evidence="4" id="KW-1185">Reference proteome</keyword>
<gene>
    <name evidence="2" type="ORF">M513_12744</name>
    <name evidence="3" type="ORF">M514_12744</name>
</gene>
<organism evidence="2 4">
    <name type="scientific">Trichuris suis</name>
    <name type="common">pig whipworm</name>
    <dbReference type="NCBI Taxonomy" id="68888"/>
    <lineage>
        <taxon>Eukaryota</taxon>
        <taxon>Metazoa</taxon>
        <taxon>Ecdysozoa</taxon>
        <taxon>Nematoda</taxon>
        <taxon>Enoplea</taxon>
        <taxon>Dorylaimia</taxon>
        <taxon>Trichinellida</taxon>
        <taxon>Trichuridae</taxon>
        <taxon>Trichuris</taxon>
    </lineage>
</organism>
<evidence type="ECO:0000256" key="1">
    <source>
        <dbReference type="SAM" id="MobiDB-lite"/>
    </source>
</evidence>
<accession>A0A085LN27</accession>
<reference evidence="2 4" key="1">
    <citation type="journal article" date="2014" name="Nat. Genet.">
        <title>Genome and transcriptome of the porcine whipworm Trichuris suis.</title>
        <authorList>
            <person name="Jex A.R."/>
            <person name="Nejsum P."/>
            <person name="Schwarz E.M."/>
            <person name="Hu L."/>
            <person name="Young N.D."/>
            <person name="Hall R.S."/>
            <person name="Korhonen P.K."/>
            <person name="Liao S."/>
            <person name="Thamsborg S."/>
            <person name="Xia J."/>
            <person name="Xu P."/>
            <person name="Wang S."/>
            <person name="Scheerlinck J.P."/>
            <person name="Hofmann A."/>
            <person name="Sternberg P.W."/>
            <person name="Wang J."/>
            <person name="Gasser R.B."/>
        </authorList>
    </citation>
    <scope>NUCLEOTIDE SEQUENCE [LARGE SCALE GENOMIC DNA]</scope>
    <source>
        <strain evidence="3">DCEP-RM93F</strain>
        <strain evidence="2">DCEP-RM93M</strain>
    </source>
</reference>
<name>A0A085LN27_9BILA</name>
<proteinExistence type="predicted"/>
<evidence type="ECO:0000313" key="2">
    <source>
        <dbReference type="EMBL" id="KFD46373.1"/>
    </source>
</evidence>
<dbReference type="Proteomes" id="UP000030758">
    <property type="component" value="Unassembled WGS sequence"/>
</dbReference>
<dbReference type="Proteomes" id="UP000030764">
    <property type="component" value="Unassembled WGS sequence"/>
</dbReference>
<dbReference type="AlphaFoldDB" id="A0A085LN27"/>
<feature type="region of interest" description="Disordered" evidence="1">
    <location>
        <begin position="70"/>
        <end position="91"/>
    </location>
</feature>
<protein>
    <submittedName>
        <fullName evidence="2">Uncharacterized protein</fullName>
    </submittedName>
</protein>
<dbReference type="EMBL" id="KL363375">
    <property type="protein sequence ID" value="KFD46373.1"/>
    <property type="molecule type" value="Genomic_DNA"/>
</dbReference>